<dbReference type="SUPFAM" id="SSF56112">
    <property type="entry name" value="Protein kinase-like (PK-like)"/>
    <property type="match status" value="1"/>
</dbReference>
<dbReference type="PANTHER" id="PTHR37542:SF1">
    <property type="entry name" value="PRION-INHIBITION AND PROPAGATION HELO DOMAIN-CONTAINING PROTEIN"/>
    <property type="match status" value="1"/>
</dbReference>
<dbReference type="InterPro" id="IPR011009">
    <property type="entry name" value="Kinase-like_dom_sf"/>
</dbReference>
<keyword evidence="3" id="KW-1185">Reference proteome</keyword>
<evidence type="ECO:0008006" key="4">
    <source>
        <dbReference type="Google" id="ProtNLM"/>
    </source>
</evidence>
<dbReference type="Proteomes" id="UP001286456">
    <property type="component" value="Unassembled WGS sequence"/>
</dbReference>
<comment type="caution">
    <text evidence="2">The sequence shown here is derived from an EMBL/GenBank/DDBJ whole genome shotgun (WGS) entry which is preliminary data.</text>
</comment>
<reference evidence="2" key="1">
    <citation type="journal article" date="2023" name="Mol. Phylogenet. Evol.">
        <title>Genome-scale phylogeny and comparative genomics of the fungal order Sordariales.</title>
        <authorList>
            <person name="Hensen N."/>
            <person name="Bonometti L."/>
            <person name="Westerberg I."/>
            <person name="Brannstrom I.O."/>
            <person name="Guillou S."/>
            <person name="Cros-Aarteil S."/>
            <person name="Calhoun S."/>
            <person name="Haridas S."/>
            <person name="Kuo A."/>
            <person name="Mondo S."/>
            <person name="Pangilinan J."/>
            <person name="Riley R."/>
            <person name="LaButti K."/>
            <person name="Andreopoulos B."/>
            <person name="Lipzen A."/>
            <person name="Chen C."/>
            <person name="Yan M."/>
            <person name="Daum C."/>
            <person name="Ng V."/>
            <person name="Clum A."/>
            <person name="Steindorff A."/>
            <person name="Ohm R.A."/>
            <person name="Martin F."/>
            <person name="Silar P."/>
            <person name="Natvig D.O."/>
            <person name="Lalanne C."/>
            <person name="Gautier V."/>
            <person name="Ament-Velasquez S.L."/>
            <person name="Kruys A."/>
            <person name="Hutchinson M.I."/>
            <person name="Powell A.J."/>
            <person name="Barry K."/>
            <person name="Miller A.N."/>
            <person name="Grigoriev I.V."/>
            <person name="Debuchy R."/>
            <person name="Gladieux P."/>
            <person name="Hiltunen Thoren M."/>
            <person name="Johannesson H."/>
        </authorList>
    </citation>
    <scope>NUCLEOTIDE SEQUENCE</scope>
    <source>
        <strain evidence="2">SMH4131-1</strain>
    </source>
</reference>
<evidence type="ECO:0000313" key="3">
    <source>
        <dbReference type="Proteomes" id="UP001286456"/>
    </source>
</evidence>
<reference evidence="2" key="2">
    <citation type="submission" date="2023-06" db="EMBL/GenBank/DDBJ databases">
        <authorList>
            <consortium name="Lawrence Berkeley National Laboratory"/>
            <person name="Haridas S."/>
            <person name="Hensen N."/>
            <person name="Bonometti L."/>
            <person name="Westerberg I."/>
            <person name="Brannstrom I.O."/>
            <person name="Guillou S."/>
            <person name="Cros-Aarteil S."/>
            <person name="Calhoun S."/>
            <person name="Kuo A."/>
            <person name="Mondo S."/>
            <person name="Pangilinan J."/>
            <person name="Riley R."/>
            <person name="Labutti K."/>
            <person name="Andreopoulos B."/>
            <person name="Lipzen A."/>
            <person name="Chen C."/>
            <person name="Yanf M."/>
            <person name="Daum C."/>
            <person name="Ng V."/>
            <person name="Clum A."/>
            <person name="Steindorff A."/>
            <person name="Ohm R."/>
            <person name="Martin F."/>
            <person name="Silar P."/>
            <person name="Natvig D."/>
            <person name="Lalanne C."/>
            <person name="Gautier V."/>
            <person name="Ament-Velasquez S.L."/>
            <person name="Kruys A."/>
            <person name="Hutchinson M.I."/>
            <person name="Powell A.J."/>
            <person name="Barry K."/>
            <person name="Miller A.N."/>
            <person name="Grigoriev I.V."/>
            <person name="Debuchy R."/>
            <person name="Gladieux P."/>
            <person name="Thoren M.H."/>
            <person name="Johannesson H."/>
        </authorList>
    </citation>
    <scope>NUCLEOTIDE SEQUENCE</scope>
    <source>
        <strain evidence="2">SMH4131-1</strain>
    </source>
</reference>
<dbReference type="PANTHER" id="PTHR37542">
    <property type="entry name" value="HELO DOMAIN-CONTAINING PROTEIN-RELATED"/>
    <property type="match status" value="1"/>
</dbReference>
<dbReference type="Gene3D" id="1.10.510.10">
    <property type="entry name" value="Transferase(Phosphotransferase) domain 1"/>
    <property type="match status" value="1"/>
</dbReference>
<organism evidence="2 3">
    <name type="scientific">Cercophora scortea</name>
    <dbReference type="NCBI Taxonomy" id="314031"/>
    <lineage>
        <taxon>Eukaryota</taxon>
        <taxon>Fungi</taxon>
        <taxon>Dikarya</taxon>
        <taxon>Ascomycota</taxon>
        <taxon>Pezizomycotina</taxon>
        <taxon>Sordariomycetes</taxon>
        <taxon>Sordariomycetidae</taxon>
        <taxon>Sordariales</taxon>
        <taxon>Lasiosphaeriaceae</taxon>
        <taxon>Cercophora</taxon>
    </lineage>
</organism>
<evidence type="ECO:0000256" key="1">
    <source>
        <dbReference type="SAM" id="MobiDB-lite"/>
    </source>
</evidence>
<feature type="region of interest" description="Disordered" evidence="1">
    <location>
        <begin position="454"/>
        <end position="477"/>
    </location>
</feature>
<evidence type="ECO:0000313" key="2">
    <source>
        <dbReference type="EMBL" id="KAK3320598.1"/>
    </source>
</evidence>
<dbReference type="EMBL" id="JAUEPO010000005">
    <property type="protein sequence ID" value="KAK3320598.1"/>
    <property type="molecule type" value="Genomic_DNA"/>
</dbReference>
<proteinExistence type="predicted"/>
<feature type="compositionally biased region" description="Low complexity" evidence="1">
    <location>
        <begin position="98"/>
        <end position="111"/>
    </location>
</feature>
<protein>
    <recommendedName>
        <fullName evidence="4">Protein kinase domain-containing protein</fullName>
    </recommendedName>
</protein>
<sequence>MSVELALAVVGTAELCLQYGKKLVQFYKTVKGAHKDLEGKILQMESLWYKTNTQLRIMNRISSALGEDQARVQDDLLERLAQSLSTALRKIESTFGKPNATASPSASNTSTGTQPSPEPPKFNPLKYAFIKDSLDKTLRELEQWHRCYDPTWFLITLISNNLIDQELSTMRQQQQQQQSTGSVDSKPVSAVSSLRTILHGGGQPRADLHITLDGAQFDMSKSRRINFTNIRTFTRSASSTKGFIVDTIQCTQYTDILAARSDAESLARTLKTVDPETFGLLRCQGLVKARDEKTNQLQAIHLLFRAPSGSPKSLREELLSSTKPPSLTRRLDMAKSIANSVSFIHVCNLVHKNLRPESILSFLPENNTNNNSPPSPIPVFLLGFDGFRTVHYQTLQLGDAAFERNLYRHPTRQGPKAQEKHTMQHDIYSLGVCLLELGLWRSFITYSDDNLSQLPQTTTDTQNPASPQPQPTPSSALGLDMANLDTVNWPEQTRFAIKKHLVRMARDELPACMGERYTAATVACLTCLDSDSVDFAVGSSVRDEDGVVIGTCFIEKVILRLGQISM</sequence>
<feature type="region of interest" description="Disordered" evidence="1">
    <location>
        <begin position="95"/>
        <end position="124"/>
    </location>
</feature>
<accession>A0AAE0M6R1</accession>
<name>A0AAE0M6R1_9PEZI</name>
<dbReference type="AlphaFoldDB" id="A0AAE0M6R1"/>
<gene>
    <name evidence="2" type="ORF">B0T19DRAFT_430005</name>
</gene>